<gene>
    <name evidence="2" type="ORF">UFOPK4043_01375</name>
</gene>
<feature type="transmembrane region" description="Helical" evidence="1">
    <location>
        <begin position="91"/>
        <end position="116"/>
    </location>
</feature>
<dbReference type="AlphaFoldDB" id="A0A6J7QSV3"/>
<keyword evidence="1" id="KW-0472">Membrane</keyword>
<keyword evidence="1" id="KW-0812">Transmembrane</keyword>
<reference evidence="2" key="1">
    <citation type="submission" date="2020-05" db="EMBL/GenBank/DDBJ databases">
        <authorList>
            <person name="Chiriac C."/>
            <person name="Salcher M."/>
            <person name="Ghai R."/>
            <person name="Kavagutti S V."/>
        </authorList>
    </citation>
    <scope>NUCLEOTIDE SEQUENCE</scope>
</reference>
<protein>
    <submittedName>
        <fullName evidence="2">Unannotated protein</fullName>
    </submittedName>
</protein>
<accession>A0A6J7QSV3</accession>
<evidence type="ECO:0000313" key="2">
    <source>
        <dbReference type="EMBL" id="CAB5017194.1"/>
    </source>
</evidence>
<keyword evidence="1" id="KW-1133">Transmembrane helix</keyword>
<feature type="transmembrane region" description="Helical" evidence="1">
    <location>
        <begin position="47"/>
        <end position="70"/>
    </location>
</feature>
<dbReference type="EMBL" id="CAFBPA010000248">
    <property type="protein sequence ID" value="CAB5017194.1"/>
    <property type="molecule type" value="Genomic_DNA"/>
</dbReference>
<organism evidence="2">
    <name type="scientific">freshwater metagenome</name>
    <dbReference type="NCBI Taxonomy" id="449393"/>
    <lineage>
        <taxon>unclassified sequences</taxon>
        <taxon>metagenomes</taxon>
        <taxon>ecological metagenomes</taxon>
    </lineage>
</organism>
<proteinExistence type="predicted"/>
<dbReference type="PROSITE" id="PS51257">
    <property type="entry name" value="PROKAR_LIPOPROTEIN"/>
    <property type="match status" value="1"/>
</dbReference>
<name>A0A6J7QSV3_9ZZZZ</name>
<evidence type="ECO:0000256" key="1">
    <source>
        <dbReference type="SAM" id="Phobius"/>
    </source>
</evidence>
<sequence>MATSSKALLVALVGVIACPLLIGIEVVTFVLVGMGTFDEDNPLFGKVATSAAVILMGAVILALPVTAFMMGARARNAIRSSDAFVAGASKALASQVIAGILAAGVVIVQIILILLASRVCSLDGC</sequence>